<dbReference type="InterPro" id="IPR016181">
    <property type="entry name" value="Acyl_CoA_acyltransferase"/>
</dbReference>
<sequence length="191" mass="20957">MSLAVTALTGDALTRALPDLARLRVEVFAAFPYLYQGDADYESHYLRSYRDTPGAVLVAALEGNDIVGAATGMPLEHHADAAQISAALPPDTFYCAESVLLPAYRGQGIGHRFFDLREAHARHLGASHSAFCAVIRRADHPAKPANYRPLDRFWRARGYTPQTGTTAQFSWNDIGDTAETLKTLQVWIKAL</sequence>
<dbReference type="SUPFAM" id="SSF55729">
    <property type="entry name" value="Acyl-CoA N-acyltransferases (Nat)"/>
    <property type="match status" value="1"/>
</dbReference>
<gene>
    <name evidence="2" type="ORF">KUL25_08085</name>
    <name evidence="3" type="ORF">KUL25_08090</name>
</gene>
<dbReference type="AlphaFoldDB" id="A0A975YHI9"/>
<name>A0A975YHI9_9RHOB</name>
<dbReference type="GO" id="GO:0016747">
    <property type="term" value="F:acyltransferase activity, transferring groups other than amino-acyl groups"/>
    <property type="evidence" value="ECO:0007669"/>
    <property type="project" value="InterPro"/>
</dbReference>
<feature type="domain" description="N-acetyltransferase" evidence="1">
    <location>
        <begin position="18"/>
        <end position="185"/>
    </location>
</feature>
<dbReference type="Pfam" id="PF00583">
    <property type="entry name" value="Acetyltransf_1"/>
    <property type="match status" value="1"/>
</dbReference>
<dbReference type="Gene3D" id="3.40.630.30">
    <property type="match status" value="1"/>
</dbReference>
<proteinExistence type="predicted"/>
<evidence type="ECO:0000313" key="2">
    <source>
        <dbReference type="EMBL" id="MBY4892721.1"/>
    </source>
</evidence>
<organism evidence="3">
    <name type="scientific">Gymnodinialimonas phycosphaerae</name>
    <dbReference type="NCBI Taxonomy" id="2841589"/>
    <lineage>
        <taxon>Bacteria</taxon>
        <taxon>Pseudomonadati</taxon>
        <taxon>Pseudomonadota</taxon>
        <taxon>Alphaproteobacteria</taxon>
        <taxon>Rhodobacterales</taxon>
        <taxon>Paracoccaceae</taxon>
        <taxon>Gymnodinialimonas</taxon>
    </lineage>
</organism>
<dbReference type="RefSeq" id="WP_257892489.1">
    <property type="nucleotide sequence ID" value="NZ_JAIMBW010000001.1"/>
</dbReference>
<dbReference type="EMBL" id="CP078073">
    <property type="protein sequence ID" value="QXL89450.1"/>
    <property type="molecule type" value="Genomic_DNA"/>
</dbReference>
<evidence type="ECO:0000259" key="1">
    <source>
        <dbReference type="PROSITE" id="PS51186"/>
    </source>
</evidence>
<dbReference type="InterPro" id="IPR000182">
    <property type="entry name" value="GNAT_dom"/>
</dbReference>
<reference evidence="3 4" key="1">
    <citation type="submission" date="2021-07" db="EMBL/GenBank/DDBJ databases">
        <title>Karlodiniumbacter phycospheric gen. nov., sp. nov., a phycosphere bacterium isolated from karlodinium veneficum.</title>
        <authorList>
            <person name="Peng Y."/>
            <person name="Jiang L."/>
            <person name="Lee J."/>
        </authorList>
    </citation>
    <scope>NUCLEOTIDE SEQUENCE</scope>
    <source>
        <strain evidence="3 4">N5</strain>
    </source>
</reference>
<dbReference type="EMBL" id="JAIMBW010000001">
    <property type="protein sequence ID" value="MBY4892721.1"/>
    <property type="molecule type" value="Genomic_DNA"/>
</dbReference>
<dbReference type="CDD" id="cd04301">
    <property type="entry name" value="NAT_SF"/>
    <property type="match status" value="1"/>
</dbReference>
<evidence type="ECO:0000313" key="3">
    <source>
        <dbReference type="EMBL" id="QXL89450.1"/>
    </source>
</evidence>
<dbReference type="Proteomes" id="UP000693972">
    <property type="component" value="Unassembled WGS sequence"/>
</dbReference>
<keyword evidence="4" id="KW-1185">Reference proteome</keyword>
<dbReference type="PROSITE" id="PS51186">
    <property type="entry name" value="GNAT"/>
    <property type="match status" value="1"/>
</dbReference>
<evidence type="ECO:0000313" key="4">
    <source>
        <dbReference type="Proteomes" id="UP000693972"/>
    </source>
</evidence>
<protein>
    <submittedName>
        <fullName evidence="3">GNAT family N-acetyltransferase</fullName>
    </submittedName>
</protein>
<accession>A0A975YHI9</accession>